<reference evidence="2 3" key="1">
    <citation type="submission" date="2015-05" db="EMBL/GenBank/DDBJ databases">
        <title>Draft Genome assembly of Streptomyces showdoensis.</title>
        <authorList>
            <person name="Thapa K.K."/>
            <person name="Metsa-Ketela M."/>
        </authorList>
    </citation>
    <scope>NUCLEOTIDE SEQUENCE [LARGE SCALE GENOMIC DNA]</scope>
    <source>
        <strain evidence="2 3">ATCC 15227</strain>
    </source>
</reference>
<sequence>MTAYEPTSARNRRGRPQMPETTQELADELARRAAEIHARSDGELSIVEAVALAAFRMGVEAPQITTEHGDGS</sequence>
<dbReference type="Proteomes" id="UP000265325">
    <property type="component" value="Unassembled WGS sequence"/>
</dbReference>
<organism evidence="2 3">
    <name type="scientific">Streptomyces showdoensis</name>
    <dbReference type="NCBI Taxonomy" id="68268"/>
    <lineage>
        <taxon>Bacteria</taxon>
        <taxon>Bacillati</taxon>
        <taxon>Actinomycetota</taxon>
        <taxon>Actinomycetes</taxon>
        <taxon>Kitasatosporales</taxon>
        <taxon>Streptomycetaceae</taxon>
        <taxon>Streptomyces</taxon>
    </lineage>
</organism>
<comment type="caution">
    <text evidence="2">The sequence shown here is derived from an EMBL/GenBank/DDBJ whole genome shotgun (WGS) entry which is preliminary data.</text>
</comment>
<evidence type="ECO:0000313" key="3">
    <source>
        <dbReference type="Proteomes" id="UP000265325"/>
    </source>
</evidence>
<proteinExistence type="predicted"/>
<name>A0A2P2GTP3_STREW</name>
<gene>
    <name evidence="2" type="ORF">VO63_05305</name>
</gene>
<protein>
    <submittedName>
        <fullName evidence="2">Uncharacterized protein</fullName>
    </submittedName>
</protein>
<evidence type="ECO:0000313" key="2">
    <source>
        <dbReference type="EMBL" id="KKZ74867.1"/>
    </source>
</evidence>
<evidence type="ECO:0000256" key="1">
    <source>
        <dbReference type="SAM" id="MobiDB-lite"/>
    </source>
</evidence>
<dbReference type="OrthoDB" id="9952629at2"/>
<dbReference type="EMBL" id="LAQS01000006">
    <property type="protein sequence ID" value="KKZ74867.1"/>
    <property type="molecule type" value="Genomic_DNA"/>
</dbReference>
<feature type="region of interest" description="Disordered" evidence="1">
    <location>
        <begin position="1"/>
        <end position="23"/>
    </location>
</feature>
<accession>A0A2P2GTP3</accession>
<dbReference type="RefSeq" id="WP_046906368.1">
    <property type="nucleotide sequence ID" value="NZ_BAAAXG010000026.1"/>
</dbReference>
<dbReference type="AlphaFoldDB" id="A0A2P2GTP3"/>
<keyword evidence="3" id="KW-1185">Reference proteome</keyword>